<organism evidence="2 3">
    <name type="scientific">Novosphingobium clariflavum</name>
    <dbReference type="NCBI Taxonomy" id="2029884"/>
    <lineage>
        <taxon>Bacteria</taxon>
        <taxon>Pseudomonadati</taxon>
        <taxon>Pseudomonadota</taxon>
        <taxon>Alphaproteobacteria</taxon>
        <taxon>Sphingomonadales</taxon>
        <taxon>Sphingomonadaceae</taxon>
        <taxon>Novosphingobium</taxon>
    </lineage>
</organism>
<dbReference type="GO" id="GO:0016746">
    <property type="term" value="F:acyltransferase activity"/>
    <property type="evidence" value="ECO:0007669"/>
    <property type="project" value="UniProtKB-KW"/>
</dbReference>
<gene>
    <name evidence="2" type="ORF">ACFFF8_18770</name>
</gene>
<dbReference type="RefSeq" id="WP_267218440.1">
    <property type="nucleotide sequence ID" value="NZ_JAPCWC010000001.1"/>
</dbReference>
<dbReference type="SUPFAM" id="SSF55729">
    <property type="entry name" value="Acyl-CoA N-acyltransferases (Nat)"/>
    <property type="match status" value="1"/>
</dbReference>
<dbReference type="InterPro" id="IPR016181">
    <property type="entry name" value="Acyl_CoA_acyltransferase"/>
</dbReference>
<dbReference type="Proteomes" id="UP001589858">
    <property type="component" value="Unassembled WGS sequence"/>
</dbReference>
<feature type="domain" description="N-acetyltransferase" evidence="1">
    <location>
        <begin position="3"/>
        <end position="165"/>
    </location>
</feature>
<keyword evidence="2" id="KW-0012">Acyltransferase</keyword>
<keyword evidence="3" id="KW-1185">Reference proteome</keyword>
<accession>A0ABV6SF00</accession>
<dbReference type="EMBL" id="JBHLTM010000075">
    <property type="protein sequence ID" value="MFC0686633.1"/>
    <property type="molecule type" value="Genomic_DNA"/>
</dbReference>
<sequence>MTPSLRPARRTDAAAIAEIYAHHVRHGTATYDVVPPGVAETEAKILAITARGWPFLVASYGSELVGYAYATQFRDRPAYAYACEDSIYVAHDRRGGGIGKALLKGLLAAAEAHGFRCMVAVIGGGEPASVALHAACGFAHAGRLTGMGWKAGRWLDTVYMQIALGEGTGSAPDNSTME</sequence>
<dbReference type="PANTHER" id="PTHR43072:SF8">
    <property type="entry name" value="ACYLTRANSFERASE FABY-RELATED"/>
    <property type="match status" value="1"/>
</dbReference>
<protein>
    <submittedName>
        <fullName evidence="2">GNAT family N-acetyltransferase</fullName>
        <ecNumber evidence="2">2.3.-.-</ecNumber>
    </submittedName>
</protein>
<evidence type="ECO:0000313" key="2">
    <source>
        <dbReference type="EMBL" id="MFC0686633.1"/>
    </source>
</evidence>
<name>A0ABV6SF00_9SPHN</name>
<dbReference type="PROSITE" id="PS51186">
    <property type="entry name" value="GNAT"/>
    <property type="match status" value="1"/>
</dbReference>
<evidence type="ECO:0000259" key="1">
    <source>
        <dbReference type="PROSITE" id="PS51186"/>
    </source>
</evidence>
<dbReference type="InterPro" id="IPR000182">
    <property type="entry name" value="GNAT_dom"/>
</dbReference>
<dbReference type="PANTHER" id="PTHR43072">
    <property type="entry name" value="N-ACETYLTRANSFERASE"/>
    <property type="match status" value="1"/>
</dbReference>
<dbReference type="Gene3D" id="3.40.630.30">
    <property type="match status" value="1"/>
</dbReference>
<proteinExistence type="predicted"/>
<dbReference type="EC" id="2.3.-.-" evidence="2"/>
<dbReference type="Pfam" id="PF13420">
    <property type="entry name" value="Acetyltransf_4"/>
    <property type="match status" value="1"/>
</dbReference>
<evidence type="ECO:0000313" key="3">
    <source>
        <dbReference type="Proteomes" id="UP001589858"/>
    </source>
</evidence>
<keyword evidence="2" id="KW-0808">Transferase</keyword>
<comment type="caution">
    <text evidence="2">The sequence shown here is derived from an EMBL/GenBank/DDBJ whole genome shotgun (WGS) entry which is preliminary data.</text>
</comment>
<reference evidence="2 3" key="1">
    <citation type="submission" date="2024-09" db="EMBL/GenBank/DDBJ databases">
        <authorList>
            <person name="Sun Q."/>
            <person name="Mori K."/>
        </authorList>
    </citation>
    <scope>NUCLEOTIDE SEQUENCE [LARGE SCALE GENOMIC DNA]</scope>
    <source>
        <strain evidence="2 3">CICC 11035S</strain>
    </source>
</reference>